<dbReference type="AlphaFoldDB" id="A0A5C5FRK5"/>
<protein>
    <submittedName>
        <fullName evidence="3">Uncharacterized protein</fullName>
    </submittedName>
</protein>
<evidence type="ECO:0000256" key="2">
    <source>
        <dbReference type="SAM" id="Phobius"/>
    </source>
</evidence>
<feature type="transmembrane region" description="Helical" evidence="2">
    <location>
        <begin position="160"/>
        <end position="179"/>
    </location>
</feature>
<keyword evidence="2" id="KW-0472">Membrane</keyword>
<keyword evidence="2" id="KW-1133">Transmembrane helix</keyword>
<evidence type="ECO:0000313" key="4">
    <source>
        <dbReference type="Proteomes" id="UP000311382"/>
    </source>
</evidence>
<feature type="compositionally biased region" description="Polar residues" evidence="1">
    <location>
        <begin position="450"/>
        <end position="460"/>
    </location>
</feature>
<dbReference type="PANTHER" id="PTHR34391">
    <property type="entry name" value="UPF0658 GOLGI APPARATUS MEMBRANE PROTEIN C1952.10C-RELATED"/>
    <property type="match status" value="1"/>
</dbReference>
<feature type="transmembrane region" description="Helical" evidence="2">
    <location>
        <begin position="114"/>
        <end position="140"/>
    </location>
</feature>
<sequence length="481" mass="52552">MQRYDEHQLYPPEPAYTPASSSPSPSDSPFSPLPTESSPSPSLLHHDFASPQHGYTDSHYPSYPHQATHPSPRDPRDPPPIKVETAAPPAHDDHVHSPGKLHQLLSTYKSRNQLVFLAFIAIQAIVVLVMIALVYAVVQANTGDLSTEDFLGSDPQLESVATYLGLFILAVIFEIGVCLDGMHKKNIMTLFVLCLFQVCMLVYSAVLPGQLEEAITGSNADTPHVQRLTRAYAIVIPSVVGACSLCMTAMLWPLYHEFGWNVFKRIGADIAIRRDYLLYQVFACVLKFDAFFLAGFSLQFLILVTGTPTVEFVLTIVALPISLIALVLFAVTVRAENRIGVYCSFVVQAAGMAYFAYKISRIFNPDSSERYAAARATLTIFSVLCLVMLLATFVLMGLCMLNFDKGLKERIPGYAFRRTSLLPPSSRRRQRAAAAASSSPSVAALAPHQRYSSATPSPTTEAGGGGASALPERSKTRMSLD</sequence>
<dbReference type="Proteomes" id="UP000311382">
    <property type="component" value="Unassembled WGS sequence"/>
</dbReference>
<gene>
    <name evidence="3" type="ORF">DMC30DRAFT_422358</name>
</gene>
<reference evidence="3 4" key="1">
    <citation type="submission" date="2019-03" db="EMBL/GenBank/DDBJ databases">
        <title>Rhodosporidium diobovatum UCD-FST 08-225 genome sequencing, assembly, and annotation.</title>
        <authorList>
            <person name="Fakankun I.U."/>
            <person name="Fristensky B."/>
            <person name="Levin D.B."/>
        </authorList>
    </citation>
    <scope>NUCLEOTIDE SEQUENCE [LARGE SCALE GENOMIC DNA]</scope>
    <source>
        <strain evidence="3 4">UCD-FST 08-225</strain>
    </source>
</reference>
<keyword evidence="2" id="KW-0812">Transmembrane</keyword>
<feature type="transmembrane region" description="Helical" evidence="2">
    <location>
        <begin position="312"/>
        <end position="332"/>
    </location>
</feature>
<feature type="compositionally biased region" description="Low complexity" evidence="1">
    <location>
        <begin position="432"/>
        <end position="447"/>
    </location>
</feature>
<feature type="transmembrane region" description="Helical" evidence="2">
    <location>
        <begin position="339"/>
        <end position="357"/>
    </location>
</feature>
<feature type="transmembrane region" description="Helical" evidence="2">
    <location>
        <begin position="377"/>
        <end position="401"/>
    </location>
</feature>
<keyword evidence="4" id="KW-1185">Reference proteome</keyword>
<feature type="transmembrane region" description="Helical" evidence="2">
    <location>
        <begin position="276"/>
        <end position="300"/>
    </location>
</feature>
<dbReference type="PANTHER" id="PTHR34391:SF1">
    <property type="entry name" value="UPF0658 GOLGI APPARATUS MEMBRANE PROTEIN C1952.10C-RELATED"/>
    <property type="match status" value="1"/>
</dbReference>
<organism evidence="3 4">
    <name type="scientific">Rhodotorula diobovata</name>
    <dbReference type="NCBI Taxonomy" id="5288"/>
    <lineage>
        <taxon>Eukaryota</taxon>
        <taxon>Fungi</taxon>
        <taxon>Dikarya</taxon>
        <taxon>Basidiomycota</taxon>
        <taxon>Pucciniomycotina</taxon>
        <taxon>Microbotryomycetes</taxon>
        <taxon>Sporidiobolales</taxon>
        <taxon>Sporidiobolaceae</taxon>
        <taxon>Rhodotorula</taxon>
    </lineage>
</organism>
<dbReference type="InterPro" id="IPR040410">
    <property type="entry name" value="UPF0658_Golgi"/>
</dbReference>
<feature type="region of interest" description="Disordered" evidence="1">
    <location>
        <begin position="1"/>
        <end position="98"/>
    </location>
</feature>
<feature type="region of interest" description="Disordered" evidence="1">
    <location>
        <begin position="425"/>
        <end position="481"/>
    </location>
</feature>
<dbReference type="EMBL" id="SOZI01000119">
    <property type="protein sequence ID" value="TNY18852.1"/>
    <property type="molecule type" value="Genomic_DNA"/>
</dbReference>
<feature type="transmembrane region" description="Helical" evidence="2">
    <location>
        <begin position="231"/>
        <end position="255"/>
    </location>
</feature>
<evidence type="ECO:0000256" key="1">
    <source>
        <dbReference type="SAM" id="MobiDB-lite"/>
    </source>
</evidence>
<proteinExistence type="predicted"/>
<feature type="transmembrane region" description="Helical" evidence="2">
    <location>
        <begin position="191"/>
        <end position="211"/>
    </location>
</feature>
<name>A0A5C5FRK5_9BASI</name>
<dbReference type="GO" id="GO:0005794">
    <property type="term" value="C:Golgi apparatus"/>
    <property type="evidence" value="ECO:0007669"/>
    <property type="project" value="TreeGrafter"/>
</dbReference>
<evidence type="ECO:0000313" key="3">
    <source>
        <dbReference type="EMBL" id="TNY18852.1"/>
    </source>
</evidence>
<feature type="compositionally biased region" description="Low complexity" evidence="1">
    <location>
        <begin position="16"/>
        <end position="43"/>
    </location>
</feature>
<feature type="compositionally biased region" description="Basic and acidic residues" evidence="1">
    <location>
        <begin position="472"/>
        <end position="481"/>
    </location>
</feature>
<dbReference type="OrthoDB" id="2448307at2759"/>
<accession>A0A5C5FRK5</accession>
<comment type="caution">
    <text evidence="3">The sequence shown here is derived from an EMBL/GenBank/DDBJ whole genome shotgun (WGS) entry which is preliminary data.</text>
</comment>